<proteinExistence type="predicted"/>
<dbReference type="EMBL" id="PVNK01000027">
    <property type="protein sequence ID" value="PRQ04689.1"/>
    <property type="molecule type" value="Genomic_DNA"/>
</dbReference>
<gene>
    <name evidence="2" type="ORF">ENSA5_05630</name>
</gene>
<comment type="caution">
    <text evidence="2">The sequence shown here is derived from an EMBL/GenBank/DDBJ whole genome shotgun (WGS) entry which is preliminary data.</text>
</comment>
<evidence type="ECO:0000256" key="1">
    <source>
        <dbReference type="SAM" id="MobiDB-lite"/>
    </source>
</evidence>
<dbReference type="OrthoDB" id="369674at2"/>
<accession>A0A2S9YHY6</accession>
<evidence type="ECO:0008006" key="4">
    <source>
        <dbReference type="Google" id="ProtNLM"/>
    </source>
</evidence>
<feature type="region of interest" description="Disordered" evidence="1">
    <location>
        <begin position="353"/>
        <end position="377"/>
    </location>
</feature>
<sequence length="648" mass="72401">MSAPGTIRERVERAVDWFHVVDAVVLTTFNFDPAFVEEHVLPTVLGVEGSTAAAKRAGLHARLGEVPCAVYYDPSTRPKTSGRYRYVARPVPIRNRYFHPKLIIIAGEDDEGTGWVYVAVTSANLSMSGWGRNVESFGETWIHTQKQQSHGALEAFTTWLQGYTARGERGKRVDAMARVRERLAQLPNRRRFTDDPECPWSGTLRARLYFSVVHDAGLADFLQQGRSRRATELWAASPYWADVPQRMVAFNARCTVLLPALRPRDQRLALSRGQHADLLEAMRKRGGDELAVLRNADDGGDRFWHMKAYFIAYDGVAYTAVGSCNFTRAGLVGAGGNVEAMLVMKGEPDWFPDGEAVDPDNLASEGESEEGAPEPSPVAICVAWDWADERWRWWIDPGPDQHDFVLELPELAPIETEGGVHEQVGPPPPRAATFTVAYREGDRRHRWQGVVVEIGLDHSTRTYGRPLTASEILESWRSQARIEPGGEGAVRGEEGSEEGDDDEQTLDEAAAFDVGNLYDLYRSMRALRARLHELEERPDLQRGLLVAGPASAMKVVRQAERARGPAPVRFLVLRELGSVLRSWHSVVGDRKLVTRTREVTARLRAEVLAGLETELGRDAGRAEEMLRWFERQLARPDRIRGAAKETSP</sequence>
<protein>
    <recommendedName>
        <fullName evidence="4">PLD phosphodiesterase domain-containing protein</fullName>
    </recommendedName>
</protein>
<feature type="region of interest" description="Disordered" evidence="1">
    <location>
        <begin position="483"/>
        <end position="503"/>
    </location>
</feature>
<dbReference type="AlphaFoldDB" id="A0A2S9YHY6"/>
<reference evidence="2 3" key="1">
    <citation type="submission" date="2018-03" db="EMBL/GenBank/DDBJ databases">
        <title>Draft Genome Sequences of the Obligatory Marine Myxobacteria Enhygromyxa salina SWB005.</title>
        <authorList>
            <person name="Poehlein A."/>
            <person name="Moghaddam J.A."/>
            <person name="Harms H."/>
            <person name="Alanjari M."/>
            <person name="Koenig G.M."/>
            <person name="Daniel R."/>
            <person name="Schaeberle T.F."/>
        </authorList>
    </citation>
    <scope>NUCLEOTIDE SEQUENCE [LARGE SCALE GENOMIC DNA]</scope>
    <source>
        <strain evidence="2 3">SWB005</strain>
    </source>
</reference>
<evidence type="ECO:0000313" key="2">
    <source>
        <dbReference type="EMBL" id="PRQ04689.1"/>
    </source>
</evidence>
<dbReference type="Proteomes" id="UP000237968">
    <property type="component" value="Unassembled WGS sequence"/>
</dbReference>
<organism evidence="2 3">
    <name type="scientific">Enhygromyxa salina</name>
    <dbReference type="NCBI Taxonomy" id="215803"/>
    <lineage>
        <taxon>Bacteria</taxon>
        <taxon>Pseudomonadati</taxon>
        <taxon>Myxococcota</taxon>
        <taxon>Polyangia</taxon>
        <taxon>Nannocystales</taxon>
        <taxon>Nannocystaceae</taxon>
        <taxon>Enhygromyxa</taxon>
    </lineage>
</organism>
<dbReference type="RefSeq" id="WP_106390027.1">
    <property type="nucleotide sequence ID" value="NZ_PVNK01000027.1"/>
</dbReference>
<dbReference type="SUPFAM" id="SSF56024">
    <property type="entry name" value="Phospholipase D/nuclease"/>
    <property type="match status" value="1"/>
</dbReference>
<keyword evidence="3" id="KW-1185">Reference proteome</keyword>
<dbReference type="Gene3D" id="3.30.870.10">
    <property type="entry name" value="Endonuclease Chain A"/>
    <property type="match status" value="2"/>
</dbReference>
<name>A0A2S9YHY6_9BACT</name>
<evidence type="ECO:0000313" key="3">
    <source>
        <dbReference type="Proteomes" id="UP000237968"/>
    </source>
</evidence>